<protein>
    <recommendedName>
        <fullName evidence="4">Fibronectin type-III domain-containing protein</fullName>
    </recommendedName>
</protein>
<dbReference type="EMBL" id="MCGO01000036">
    <property type="protein sequence ID" value="ORY40201.1"/>
    <property type="molecule type" value="Genomic_DNA"/>
</dbReference>
<feature type="region of interest" description="Disordered" evidence="1">
    <location>
        <begin position="1604"/>
        <end position="1642"/>
    </location>
</feature>
<organism evidence="2 3">
    <name type="scientific">Rhizoclosmatium globosum</name>
    <dbReference type="NCBI Taxonomy" id="329046"/>
    <lineage>
        <taxon>Eukaryota</taxon>
        <taxon>Fungi</taxon>
        <taxon>Fungi incertae sedis</taxon>
        <taxon>Chytridiomycota</taxon>
        <taxon>Chytridiomycota incertae sedis</taxon>
        <taxon>Chytridiomycetes</taxon>
        <taxon>Chytridiales</taxon>
        <taxon>Chytriomycetaceae</taxon>
        <taxon>Rhizoclosmatium</taxon>
    </lineage>
</organism>
<evidence type="ECO:0000313" key="3">
    <source>
        <dbReference type="Proteomes" id="UP000193642"/>
    </source>
</evidence>
<dbReference type="PANTHER" id="PTHR33487">
    <property type="entry name" value="CILIA- AND FLAGELLA-ASSOCIATED PROTEIN 54"/>
    <property type="match status" value="1"/>
</dbReference>
<dbReference type="GO" id="GO:0060271">
    <property type="term" value="P:cilium assembly"/>
    <property type="evidence" value="ECO:0007669"/>
    <property type="project" value="TreeGrafter"/>
</dbReference>
<feature type="compositionally biased region" description="Low complexity" evidence="1">
    <location>
        <begin position="2837"/>
        <end position="2852"/>
    </location>
</feature>
<dbReference type="Proteomes" id="UP000193642">
    <property type="component" value="Unassembled WGS sequence"/>
</dbReference>
<sequence length="2999" mass="340552">MTVSALRGIFENEISHCLKAMEAYSKLDQSDASCNARRRLILDQFQKCWDQYGPHLPKDVLNTRLVEVGEALLHIQGFHDVADTLCFTKYIKEVSLSYEEDRVNIAMKTNETLDGISILMHKNCPDAAHGTSTSKRSLTDKESELIRRCQYGLCLAEFLGLFMIDVSLQAEHVRKRVIAVLSRISSIAGECSTSKDQEWLALEGAKHILMIIDALWLTDFEWNDALVYLSESLTYIQNSKSILTVKNSTWLSEIFSCAFQKKINSWDVLKAKSVFQQYSEIVDTIFPVGHGCQLTIEEEELKQSGYKALNDMSFLIIIAEMADGHFKTTLNSLDSNETGVKAEFRQVWYKDECTQNQRVSKLRKSIKFALEGGRNSEIGEFARPSLAIPAKRTSVTMTTQLKADIEAKVVKSMAQFKSSDAASMIKKLSITSRNSMPVKFKMQHPESSSAFHSIIKVDNATEPEVELESIAEFSPVPIPASLADSSTKPKKHNIPMPKLPKKVKGIAVVQESDEHKAKRLILTELIEILRCFEGDKEKLRLVTAALELLSKRKESSASENTVNLTVLIYHMLLDLGFELLTMPNDTMVKKGGFLSMLIGEEHQAPSMNFMMYAIGRLPSLREISCLIEDLAFKRFNYVDLMKLSRQIFQNHQWERFVVIGQVLEHHLSELISMGDKTINAKQAASEITLRAAVISFHNIWHSERKVLFQDDGDLTATAQDLRWKKFRVPETLHNASVTLLHSISECLEFNSLVQEFPNLFLDCVKLLWSFVEPFVQEFMSVDSNRLASEIESDDTVLRILKAAHLIISEFPSRELEFGATISLKLAHLLEKINNLTEACLILEQTSSRLTEARRELGDGPGAIEMIANHAGIYVEDDNLNDYKIGELERIKLNIPYLEIEVYQSLFRCDMKKLYEDDVQLQQKQKNDYERLTKKTMKSKCVKSMPADSYVHFMCGENLVLKSIMLTVYAAHGYNLSILEKHKMLVEAVGCLKLHAKQEKILLNSLNESVHDTRVSSVVSMCCPTPTIIRRTPTSITIRPNHMMSDTGHILIPASYQGFCKEYGAGRVALNDADYPGSGETVKAAPTSDITISGLKPNKKYMFAVAAFDESGQIMGRGIGETSKGVTTLFTLPLIHCWSTISVVSHHLGCDDVADMSFEQIWQHFVKFTCHDDQLNTLAQPNNTGVVYQKVFTFHQHNMNMASSDLKRRFINCIHAKIDRDLAQVHPAIHTDKSGMRNVLKPQITRLLTTRALLIALEVSKDIDDYNLILQTAVKIVYCLFPFFKHGIASPFAVHSLIMAHESILACESAKYSLESDVVLDVFGPLILLLVNGLVQHQEFISASKIAEDCIKYINVRSGNFDSTVIANSSAIEAQWTGVVPRTKRYTTNQRKNLLLNIQSDNNHHITAALSGNYKVGYNQEPRKLETLREQLELYILHCACFIKPPQSFEKRFLESPTTLKDIYHMFVTCGADNLSVELLKFKKNPRYLELVAKFMQWNTSKGNIESTIRIITEVLEWVNLRNQFLSHASEILEGSLDSISKETLLRRQKRSIFVEKKVQAPDSKKDERKSRAKHRHHKINSLVDGGVTRKQHVDDIEIISPIPRSREGTLSRPTSKERQNSKSRSPSVERSSNDVNELTANARGIGRKRKKLTQRNMFLSALSQVEKDRIEKSVKCLDSQFGKLWKRKRFLKRLRLIIKFESRWKSDIHMIMGLQTFRKLDSEFSGIDFLILTQKYFQRIDFDGLNSNSNHMYTNSPMSKLIYLDSGLVKNPVNYEVEQSKLLPDMLQNFVQSAVLAARVKLWKNVLNSSRVLWNVTQCMIKSERISKEFKSNYLWKPFFIVSDYLMDMLEKTKVSNELIQMEEPLSEHISGYETRLLPFTTYDELMNNSFISSWINSYGEDEEVEVNLRWCFDFVAYAIDCMIFSGRLKRAYPIIERLNALFQGVFNKWYVNVRRQIGIPLASNFEDAAQISNYDCLFNARSLFKSFSSHIAADQSTLKFSLDSLSKFTASFEAYETKDRAHWKTVIFNEFGDLWYTKGNFREAAHYWSKAIDEIFGMENVLNSKLLLAPLKNFEQLGGIRMAVLAATIIMKIKLCPLNDLDKSRKLNMFASNLVIFSLKQSLPHPSEPLCYVFYKPLNLAPNLSLFSDWFLLDPSVTAILMCQCVTDLLGSQKLNEALMLTSFIAYIATDVLMDDQIYVHSVVLKCKILLEMGLVKQHYLLKNQIPQGQFNLQYNMNEPCFFQTNWAVLKTLTDMEISDTLKKMYSLETTYQIELARSSILVKFLKRVSAHDPTTSNSLYVNLLSESSLQMFEHLPFSSEILSIYQLPSMDPLNLTMNIPTTLASMSMPTSVSETTRSSHSINLSSDIVSKTNNIKFVPEWALSFEIVLQKTKESLKRVLNISKTALEQSSTICGTQSRWFLAIFFEAGLTLEKSVHWVMFTQVHALSFANKYNISLDSEQWLQSRIMTVEYLLAAESRDFKSKAFELKFGGGVSKFDELYTALLNYQKMVAQEQRLHLDNYGLAECWDMIGDIVTLIAPDKHEVIAIAYDQAYDFILKFLEPRSGFKIPMQDTIALAEIMYRNHQQGVILKSKAQYRSDISRAFSDALVAEVAVGGTDYAVLKTSFEGLLAIAIEEGDEFSARRLSHCLSYVAKLEMKSASKKYDDISARPLSASGTSDFIEANGFCLRKFFPWKIHRLGSAKFNTILNMRQGIIQMQIRLRRFNYYLMNVATAPTFKQKLCFSNIMFPSVVVQTSIDYTMASPKLQASFNVANIKSQDMVCQACIQWLNLPVRVLDGDGEGMNDRLWNLVICFGLPPVSDNEKYGGSTNHAPSSGGSRRSNSGKLGSGRSRRDSITLKHTAGSRRASALILVSTTETKGPTLSPIYTTKVSESAVETVIKYARAAEQGLKKFDVTKDQKYLKIAERMFDNVLISVIRTISKMEIDLGTTGQKPPLTEATLNSILQMFSVTEGYTSQTPNDATLFEWIQRVVGMIH</sequence>
<reference evidence="2 3" key="1">
    <citation type="submission" date="2016-07" db="EMBL/GenBank/DDBJ databases">
        <title>Pervasive Adenine N6-methylation of Active Genes in Fungi.</title>
        <authorList>
            <consortium name="DOE Joint Genome Institute"/>
            <person name="Mondo S.J."/>
            <person name="Dannebaum R.O."/>
            <person name="Kuo R.C."/>
            <person name="Labutti K."/>
            <person name="Haridas S."/>
            <person name="Kuo A."/>
            <person name="Salamov A."/>
            <person name="Ahrendt S.R."/>
            <person name="Lipzen A."/>
            <person name="Sullivan W."/>
            <person name="Andreopoulos W.B."/>
            <person name="Clum A."/>
            <person name="Lindquist E."/>
            <person name="Daum C."/>
            <person name="Ramamoorthy G.K."/>
            <person name="Gryganskyi A."/>
            <person name="Culley D."/>
            <person name="Magnuson J.K."/>
            <person name="James T.Y."/>
            <person name="O'Malley M.A."/>
            <person name="Stajich J.E."/>
            <person name="Spatafora J.W."/>
            <person name="Visel A."/>
            <person name="Grigoriev I.V."/>
        </authorList>
    </citation>
    <scope>NUCLEOTIDE SEQUENCE [LARGE SCALE GENOMIC DNA]</scope>
    <source>
        <strain evidence="2 3">JEL800</strain>
    </source>
</reference>
<evidence type="ECO:0000313" key="2">
    <source>
        <dbReference type="EMBL" id="ORY40201.1"/>
    </source>
</evidence>
<feature type="region of interest" description="Disordered" evidence="1">
    <location>
        <begin position="1556"/>
        <end position="1586"/>
    </location>
</feature>
<feature type="compositionally biased region" description="Basic residues" evidence="1">
    <location>
        <begin position="1570"/>
        <end position="1579"/>
    </location>
</feature>
<keyword evidence="3" id="KW-1185">Reference proteome</keyword>
<evidence type="ECO:0000256" key="1">
    <source>
        <dbReference type="SAM" id="MobiDB-lite"/>
    </source>
</evidence>
<dbReference type="PANTHER" id="PTHR33487:SF1">
    <property type="entry name" value="CILIA- AND FLAGELLA-ASSOCIATED PROTEIN 54"/>
    <property type="match status" value="1"/>
</dbReference>
<dbReference type="OrthoDB" id="2104158at2759"/>
<dbReference type="STRING" id="329046.A0A1Y2BZK9"/>
<proteinExistence type="predicted"/>
<feature type="compositionally biased region" description="Basic and acidic residues" evidence="1">
    <location>
        <begin position="1604"/>
        <end position="1620"/>
    </location>
</feature>
<gene>
    <name evidence="2" type="ORF">BCR33DRAFT_719582</name>
</gene>
<name>A0A1Y2BZK9_9FUNG</name>
<evidence type="ECO:0008006" key="4">
    <source>
        <dbReference type="Google" id="ProtNLM"/>
    </source>
</evidence>
<feature type="region of interest" description="Disordered" evidence="1">
    <location>
        <begin position="2827"/>
        <end position="2862"/>
    </location>
</feature>
<comment type="caution">
    <text evidence="2">The sequence shown here is derived from an EMBL/GenBank/DDBJ whole genome shotgun (WGS) entry which is preliminary data.</text>
</comment>
<accession>A0A1Y2BZK9</accession>
<feature type="compositionally biased region" description="Basic and acidic residues" evidence="1">
    <location>
        <begin position="1556"/>
        <end position="1569"/>
    </location>
</feature>